<feature type="transmembrane region" description="Helical" evidence="1">
    <location>
        <begin position="187"/>
        <end position="213"/>
    </location>
</feature>
<proteinExistence type="predicted"/>
<feature type="domain" description="DUF6534" evidence="3">
    <location>
        <begin position="159"/>
        <end position="245"/>
    </location>
</feature>
<evidence type="ECO:0000259" key="3">
    <source>
        <dbReference type="Pfam" id="PF20152"/>
    </source>
</evidence>
<protein>
    <recommendedName>
        <fullName evidence="3">DUF6534 domain-containing protein</fullName>
    </recommendedName>
</protein>
<evidence type="ECO:0000256" key="1">
    <source>
        <dbReference type="SAM" id="Phobius"/>
    </source>
</evidence>
<feature type="chain" id="PRO_5047244194" description="DUF6534 domain-containing protein" evidence="2">
    <location>
        <begin position="23"/>
        <end position="324"/>
    </location>
</feature>
<dbReference type="EMBL" id="OZ037946">
    <property type="protein sequence ID" value="CAL1703732.1"/>
    <property type="molecule type" value="Genomic_DNA"/>
</dbReference>
<accession>A0ABP1D9G5</accession>
<feature type="signal peptide" evidence="2">
    <location>
        <begin position="1"/>
        <end position="22"/>
    </location>
</feature>
<feature type="transmembrane region" description="Helical" evidence="1">
    <location>
        <begin position="219"/>
        <end position="241"/>
    </location>
</feature>
<feature type="transmembrane region" description="Helical" evidence="1">
    <location>
        <begin position="155"/>
        <end position="175"/>
    </location>
</feature>
<keyword evidence="1" id="KW-1133">Transmembrane helix</keyword>
<feature type="transmembrane region" description="Helical" evidence="1">
    <location>
        <begin position="77"/>
        <end position="97"/>
    </location>
</feature>
<dbReference type="PANTHER" id="PTHR40465:SF1">
    <property type="entry name" value="DUF6534 DOMAIN-CONTAINING PROTEIN"/>
    <property type="match status" value="1"/>
</dbReference>
<keyword evidence="1" id="KW-0472">Membrane</keyword>
<dbReference type="Pfam" id="PF20152">
    <property type="entry name" value="DUF6534"/>
    <property type="match status" value="1"/>
</dbReference>
<sequence>MGGLIMELCIALILYGVTTAQAYVYMLNCKKDPWWLKSMVAAVWILETVHTAFMLRQIYYYTIIGFGDFVAISKIDWSIGLVLFAENCIVAIVQGFYIRRIWILSGHIVLLTIGLATLLAARIGFHTTSAVYTLLSPTWVSFQEKFAPNLCVEVANGLSASVDGIIAASMIFFLRRSQTGFKRTDGVLRWLMAYSVNTGAIMMIVSISIAITYSKVQGSLVFAGLVTIVSKLYANSFLGTLNARDIVRNKHQASSTTFDSTGFELPKFRNTTSGGIHSAGPRRIAFNHSTTGYTGSTGASRTILDDTDTKAIGLTTKASNDTGV</sequence>
<gene>
    <name evidence="4" type="ORF">GFSPODELE1_LOCUS4700</name>
</gene>
<keyword evidence="1" id="KW-0812">Transmembrane</keyword>
<dbReference type="PANTHER" id="PTHR40465">
    <property type="entry name" value="CHROMOSOME 1, WHOLE GENOME SHOTGUN SEQUENCE"/>
    <property type="match status" value="1"/>
</dbReference>
<dbReference type="InterPro" id="IPR045339">
    <property type="entry name" value="DUF6534"/>
</dbReference>
<reference evidence="5" key="1">
    <citation type="submission" date="2024-04" db="EMBL/GenBank/DDBJ databases">
        <authorList>
            <person name="Shaw F."/>
            <person name="Minotto A."/>
        </authorList>
    </citation>
    <scope>NUCLEOTIDE SEQUENCE [LARGE SCALE GENOMIC DNA]</scope>
</reference>
<name>A0ABP1D9G5_9APHY</name>
<feature type="transmembrane region" description="Helical" evidence="1">
    <location>
        <begin position="109"/>
        <end position="135"/>
    </location>
</feature>
<dbReference type="Proteomes" id="UP001497453">
    <property type="component" value="Chromosome 3"/>
</dbReference>
<keyword evidence="2" id="KW-0732">Signal</keyword>
<evidence type="ECO:0000313" key="5">
    <source>
        <dbReference type="Proteomes" id="UP001497453"/>
    </source>
</evidence>
<organism evidence="4 5">
    <name type="scientific">Somion occarium</name>
    <dbReference type="NCBI Taxonomy" id="3059160"/>
    <lineage>
        <taxon>Eukaryota</taxon>
        <taxon>Fungi</taxon>
        <taxon>Dikarya</taxon>
        <taxon>Basidiomycota</taxon>
        <taxon>Agaricomycotina</taxon>
        <taxon>Agaricomycetes</taxon>
        <taxon>Polyporales</taxon>
        <taxon>Cerrenaceae</taxon>
        <taxon>Somion</taxon>
    </lineage>
</organism>
<evidence type="ECO:0000256" key="2">
    <source>
        <dbReference type="SAM" id="SignalP"/>
    </source>
</evidence>
<evidence type="ECO:0000313" key="4">
    <source>
        <dbReference type="EMBL" id="CAL1703732.1"/>
    </source>
</evidence>
<keyword evidence="5" id="KW-1185">Reference proteome</keyword>